<evidence type="ECO:0000313" key="13">
    <source>
        <dbReference type="Proteomes" id="UP000683246"/>
    </source>
</evidence>
<keyword evidence="3" id="KW-1003">Cell membrane</keyword>
<name>A0A8J8MK46_9FIRM</name>
<proteinExistence type="predicted"/>
<evidence type="ECO:0000256" key="7">
    <source>
        <dbReference type="ARBA" id="ARBA00022989"/>
    </source>
</evidence>
<dbReference type="Proteomes" id="UP000683246">
    <property type="component" value="Chromosome"/>
</dbReference>
<sequence>MKALKWIWQYMKLHKRKMAYGYTSVIIFSFLGVIIPYYIGKIVDEVIEGKDYSLLQPYLLTIIGVALLRTLMAYGHNMAFESLSQGVIFKIRSQMYDLLHRLDFTFFDSNRTGDLMSRMTGDIDAIRHFTAHVSHQLLKAVVMFVFALGMIFTINVKFSLVVLSVAPIILGVALLFSKAVRPRFSDIRKQFSKLNTVVQENVSGNRVVKAFANEDFETEKFTKENEAYKEKMILAASVWEKYLPIMEFFSKSMFIVVILVGGLLVINDNLSYGELVTLNTVIWRVNMPLQMAGWLINDTQRFIASAEKIQGLIDTKPVIKNEGVVLNEEDFPLNGKIEFKNVSFKYKDEPVLKDVSFCINPGQKAAFIGATGSGKSTIMNLICRFYEVDDGLITLDRVNVKNIDLKTLRSVVSIAMQDVFLFTDTIEGNIAYGVPDVSVEQVYEVARLADAHEFIKSFPEGYDTIVGERGVGLSGGQKQRIALARTLLTKPNVLILDDTTSSLDLKTEQQIQKNIETINYKNTTLIIAHRISSVRNADQIFVMEDGVVIEKGTHESLLEQKGHYYDVYKNQLGDFDHVASNTSQKEVNYGA</sequence>
<dbReference type="PANTHER" id="PTHR43394">
    <property type="entry name" value="ATP-DEPENDENT PERMEASE MDL1, MITOCHONDRIAL"/>
    <property type="match status" value="1"/>
</dbReference>
<dbReference type="GO" id="GO:0015421">
    <property type="term" value="F:ABC-type oligopeptide transporter activity"/>
    <property type="evidence" value="ECO:0007669"/>
    <property type="project" value="TreeGrafter"/>
</dbReference>
<dbReference type="SMART" id="SM00382">
    <property type="entry name" value="AAA"/>
    <property type="match status" value="1"/>
</dbReference>
<dbReference type="AlphaFoldDB" id="A0A8J8MK46"/>
<dbReference type="GO" id="GO:0016887">
    <property type="term" value="F:ATP hydrolysis activity"/>
    <property type="evidence" value="ECO:0007669"/>
    <property type="project" value="InterPro"/>
</dbReference>
<dbReference type="Gene3D" id="1.20.1560.10">
    <property type="entry name" value="ABC transporter type 1, transmembrane domain"/>
    <property type="match status" value="1"/>
</dbReference>
<feature type="transmembrane region" description="Helical" evidence="9">
    <location>
        <begin position="137"/>
        <end position="154"/>
    </location>
</feature>
<dbReference type="GO" id="GO:0005524">
    <property type="term" value="F:ATP binding"/>
    <property type="evidence" value="ECO:0007669"/>
    <property type="project" value="UniProtKB-KW"/>
</dbReference>
<dbReference type="InterPro" id="IPR003439">
    <property type="entry name" value="ABC_transporter-like_ATP-bd"/>
</dbReference>
<evidence type="ECO:0000259" key="11">
    <source>
        <dbReference type="PROSITE" id="PS50929"/>
    </source>
</evidence>
<keyword evidence="4 9" id="KW-0812">Transmembrane</keyword>
<evidence type="ECO:0000256" key="9">
    <source>
        <dbReference type="SAM" id="Phobius"/>
    </source>
</evidence>
<feature type="domain" description="ABC transmembrane type-1" evidence="11">
    <location>
        <begin position="26"/>
        <end position="301"/>
    </location>
</feature>
<dbReference type="InterPro" id="IPR039421">
    <property type="entry name" value="Type_1_exporter"/>
</dbReference>
<protein>
    <submittedName>
        <fullName evidence="12">ABC transporter ATP-binding protein</fullName>
    </submittedName>
</protein>
<keyword evidence="5" id="KW-0547">Nucleotide-binding</keyword>
<dbReference type="PROSITE" id="PS50893">
    <property type="entry name" value="ABC_TRANSPORTER_2"/>
    <property type="match status" value="1"/>
</dbReference>
<dbReference type="CDD" id="cd18542">
    <property type="entry name" value="ABC_6TM_YknU_like"/>
    <property type="match status" value="1"/>
</dbReference>
<keyword evidence="7 9" id="KW-1133">Transmembrane helix</keyword>
<evidence type="ECO:0000256" key="1">
    <source>
        <dbReference type="ARBA" id="ARBA00004651"/>
    </source>
</evidence>
<reference evidence="12" key="1">
    <citation type="submission" date="2020-07" db="EMBL/GenBank/DDBJ databases">
        <title>Vallitalea pronyensis genome.</title>
        <authorList>
            <person name="Postec A."/>
        </authorList>
    </citation>
    <scope>NUCLEOTIDE SEQUENCE</scope>
    <source>
        <strain evidence="12">FatNI3</strain>
    </source>
</reference>
<dbReference type="Pfam" id="PF00664">
    <property type="entry name" value="ABC_membrane"/>
    <property type="match status" value="1"/>
</dbReference>
<keyword evidence="13" id="KW-1185">Reference proteome</keyword>
<evidence type="ECO:0000256" key="5">
    <source>
        <dbReference type="ARBA" id="ARBA00022741"/>
    </source>
</evidence>
<dbReference type="Pfam" id="PF00005">
    <property type="entry name" value="ABC_tran"/>
    <property type="match status" value="1"/>
</dbReference>
<comment type="subcellular location">
    <subcellularLocation>
        <location evidence="1">Cell membrane</location>
        <topology evidence="1">Multi-pass membrane protein</topology>
    </subcellularLocation>
</comment>
<dbReference type="PROSITE" id="PS00211">
    <property type="entry name" value="ABC_TRANSPORTER_1"/>
    <property type="match status" value="1"/>
</dbReference>
<dbReference type="FunFam" id="3.40.50.300:FF:000221">
    <property type="entry name" value="Multidrug ABC transporter ATP-binding protein"/>
    <property type="match status" value="1"/>
</dbReference>
<evidence type="ECO:0000256" key="2">
    <source>
        <dbReference type="ARBA" id="ARBA00022448"/>
    </source>
</evidence>
<keyword evidence="6 12" id="KW-0067">ATP-binding</keyword>
<dbReference type="InterPro" id="IPR011527">
    <property type="entry name" value="ABC1_TM_dom"/>
</dbReference>
<dbReference type="InterPro" id="IPR003593">
    <property type="entry name" value="AAA+_ATPase"/>
</dbReference>
<dbReference type="SUPFAM" id="SSF52540">
    <property type="entry name" value="P-loop containing nucleoside triphosphate hydrolases"/>
    <property type="match status" value="1"/>
</dbReference>
<feature type="transmembrane region" description="Helical" evidence="9">
    <location>
        <begin position="160"/>
        <end position="180"/>
    </location>
</feature>
<dbReference type="InterPro" id="IPR027417">
    <property type="entry name" value="P-loop_NTPase"/>
</dbReference>
<feature type="transmembrane region" description="Helical" evidence="9">
    <location>
        <begin position="248"/>
        <end position="266"/>
    </location>
</feature>
<dbReference type="RefSeq" id="WP_212698453.1">
    <property type="nucleotide sequence ID" value="NZ_CP058649.1"/>
</dbReference>
<gene>
    <name evidence="12" type="ORF">HZI73_11945</name>
</gene>
<evidence type="ECO:0000259" key="10">
    <source>
        <dbReference type="PROSITE" id="PS50893"/>
    </source>
</evidence>
<evidence type="ECO:0000313" key="12">
    <source>
        <dbReference type="EMBL" id="QUI22956.1"/>
    </source>
</evidence>
<dbReference type="InterPro" id="IPR036640">
    <property type="entry name" value="ABC1_TM_sf"/>
</dbReference>
<dbReference type="InterPro" id="IPR017871">
    <property type="entry name" value="ABC_transporter-like_CS"/>
</dbReference>
<organism evidence="12 13">
    <name type="scientific">Vallitalea pronyensis</name>
    <dbReference type="NCBI Taxonomy" id="1348613"/>
    <lineage>
        <taxon>Bacteria</taxon>
        <taxon>Bacillati</taxon>
        <taxon>Bacillota</taxon>
        <taxon>Clostridia</taxon>
        <taxon>Lachnospirales</taxon>
        <taxon>Vallitaleaceae</taxon>
        <taxon>Vallitalea</taxon>
    </lineage>
</organism>
<dbReference type="Gene3D" id="3.40.50.300">
    <property type="entry name" value="P-loop containing nucleotide triphosphate hydrolases"/>
    <property type="match status" value="1"/>
</dbReference>
<dbReference type="PROSITE" id="PS50929">
    <property type="entry name" value="ABC_TM1F"/>
    <property type="match status" value="1"/>
</dbReference>
<evidence type="ECO:0000256" key="4">
    <source>
        <dbReference type="ARBA" id="ARBA00022692"/>
    </source>
</evidence>
<evidence type="ECO:0000256" key="6">
    <source>
        <dbReference type="ARBA" id="ARBA00022840"/>
    </source>
</evidence>
<dbReference type="EMBL" id="CP058649">
    <property type="protein sequence ID" value="QUI22956.1"/>
    <property type="molecule type" value="Genomic_DNA"/>
</dbReference>
<feature type="domain" description="ABC transporter" evidence="10">
    <location>
        <begin position="337"/>
        <end position="570"/>
    </location>
</feature>
<dbReference type="KEGG" id="vpy:HZI73_11945"/>
<feature type="transmembrane region" description="Helical" evidence="9">
    <location>
        <begin position="20"/>
        <end position="38"/>
    </location>
</feature>
<dbReference type="GO" id="GO:0005886">
    <property type="term" value="C:plasma membrane"/>
    <property type="evidence" value="ECO:0007669"/>
    <property type="project" value="UniProtKB-SubCell"/>
</dbReference>
<keyword evidence="8 9" id="KW-0472">Membrane</keyword>
<feature type="transmembrane region" description="Helical" evidence="9">
    <location>
        <begin position="58"/>
        <end position="75"/>
    </location>
</feature>
<dbReference type="SUPFAM" id="SSF90123">
    <property type="entry name" value="ABC transporter transmembrane region"/>
    <property type="match status" value="1"/>
</dbReference>
<evidence type="ECO:0000256" key="3">
    <source>
        <dbReference type="ARBA" id="ARBA00022475"/>
    </source>
</evidence>
<evidence type="ECO:0000256" key="8">
    <source>
        <dbReference type="ARBA" id="ARBA00023136"/>
    </source>
</evidence>
<dbReference type="PANTHER" id="PTHR43394:SF1">
    <property type="entry name" value="ATP-BINDING CASSETTE SUB-FAMILY B MEMBER 10, MITOCHONDRIAL"/>
    <property type="match status" value="1"/>
</dbReference>
<keyword evidence="2" id="KW-0813">Transport</keyword>
<accession>A0A8J8MK46</accession>